<feature type="transmembrane region" description="Helical" evidence="1">
    <location>
        <begin position="118"/>
        <end position="135"/>
    </location>
</feature>
<name>A0A9E6Y101_9ACTN</name>
<gene>
    <name evidence="2" type="ORF">DSM104329_03847</name>
</gene>
<feature type="transmembrane region" description="Helical" evidence="1">
    <location>
        <begin position="93"/>
        <end position="112"/>
    </location>
</feature>
<dbReference type="KEGG" id="sbae:DSM104329_03847"/>
<feature type="transmembrane region" description="Helical" evidence="1">
    <location>
        <begin position="147"/>
        <end position="168"/>
    </location>
</feature>
<sequence length="169" mass="18011">MTDPPPRSRLPLSRLLPTGNLAATLYGTILITSVIATLPPTIGPGYAIASLVVTAFIFALAHSWADGMKASFDEGVPLSVRHLLRTFRHEWPIVRSAFPSCLALLLAVAGLYSTATGFWVATIVNVLLLMLWGAEMRHLTGGTTLQIILAGLFSSVLGLILAALKVVVH</sequence>
<keyword evidence="1" id="KW-0472">Membrane</keyword>
<protein>
    <submittedName>
        <fullName evidence="2">Uncharacterized protein</fullName>
    </submittedName>
</protein>
<dbReference type="RefSeq" id="WP_259311486.1">
    <property type="nucleotide sequence ID" value="NZ_CP087164.1"/>
</dbReference>
<keyword evidence="1" id="KW-1133">Transmembrane helix</keyword>
<dbReference type="Proteomes" id="UP001162834">
    <property type="component" value="Chromosome"/>
</dbReference>
<evidence type="ECO:0000256" key="1">
    <source>
        <dbReference type="SAM" id="Phobius"/>
    </source>
</evidence>
<organism evidence="2 3">
    <name type="scientific">Capillimicrobium parvum</name>
    <dbReference type="NCBI Taxonomy" id="2884022"/>
    <lineage>
        <taxon>Bacteria</taxon>
        <taxon>Bacillati</taxon>
        <taxon>Actinomycetota</taxon>
        <taxon>Thermoleophilia</taxon>
        <taxon>Solirubrobacterales</taxon>
        <taxon>Capillimicrobiaceae</taxon>
        <taxon>Capillimicrobium</taxon>
    </lineage>
</organism>
<feature type="transmembrane region" description="Helical" evidence="1">
    <location>
        <begin position="45"/>
        <end position="65"/>
    </location>
</feature>
<dbReference type="AlphaFoldDB" id="A0A9E6Y101"/>
<accession>A0A9E6Y101</accession>
<feature type="transmembrane region" description="Helical" evidence="1">
    <location>
        <begin position="21"/>
        <end position="39"/>
    </location>
</feature>
<proteinExistence type="predicted"/>
<keyword evidence="1" id="KW-0812">Transmembrane</keyword>
<evidence type="ECO:0000313" key="3">
    <source>
        <dbReference type="Proteomes" id="UP001162834"/>
    </source>
</evidence>
<dbReference type="EMBL" id="CP087164">
    <property type="protein sequence ID" value="UGS37431.1"/>
    <property type="molecule type" value="Genomic_DNA"/>
</dbReference>
<evidence type="ECO:0000313" key="2">
    <source>
        <dbReference type="EMBL" id="UGS37431.1"/>
    </source>
</evidence>
<reference evidence="2" key="1">
    <citation type="journal article" date="2022" name="Int. J. Syst. Evol. Microbiol.">
        <title>Pseudomonas aegrilactucae sp. nov. and Pseudomonas morbosilactucae sp. nov., pathogens causing bacterial rot of lettuce in Japan.</title>
        <authorList>
            <person name="Sawada H."/>
            <person name="Fujikawa T."/>
            <person name="Satou M."/>
        </authorList>
    </citation>
    <scope>NUCLEOTIDE SEQUENCE</scope>
    <source>
        <strain evidence="2">0166_1</strain>
    </source>
</reference>
<keyword evidence="3" id="KW-1185">Reference proteome</keyword>